<dbReference type="InterPro" id="IPR029063">
    <property type="entry name" value="SAM-dependent_MTases_sf"/>
</dbReference>
<keyword evidence="2" id="KW-1185">Reference proteome</keyword>
<sequence>MKIGARIETSPCRLCRGIERQVLATRGRGFAPLTTVVCRGCGLVSHHPLPDPAEVAAFYATRYRVAYKGGWEPKRKHALRALRGALGRAGRLAPLLRPGARVLDIGASSGEFTYVMQRGGFAARGIEPNLGYADFARRTYGVAVESGGLEEAEIAPGSLGLVTLNHVLEHLADPWDALHRIRRWLAPDGLLFIEVPNLAGVRKQAANTFHAAHIWNFTPETLRLLAWQAGFVPVAEEDRAGTSLVFRRRHADEPPPVGADPLLARSLAAQVATAGRPLAYLLSGAPVTRRVARLVRNLEERIVCARHATVREMADAAIEAAWPVRAGEARLPWFGAPA</sequence>
<dbReference type="RefSeq" id="WP_109869154.1">
    <property type="nucleotide sequence ID" value="NZ_QGNA01000001.1"/>
</dbReference>
<dbReference type="CDD" id="cd02440">
    <property type="entry name" value="AdoMet_MTases"/>
    <property type="match status" value="1"/>
</dbReference>
<dbReference type="OrthoDB" id="7537532at2"/>
<evidence type="ECO:0000313" key="2">
    <source>
        <dbReference type="Proteomes" id="UP000245765"/>
    </source>
</evidence>
<dbReference type="Gene3D" id="3.40.50.150">
    <property type="entry name" value="Vaccinia Virus protein VP39"/>
    <property type="match status" value="1"/>
</dbReference>
<organism evidence="1 2">
    <name type="scientific">Falsiroseomonas bella</name>
    <dbReference type="NCBI Taxonomy" id="2184016"/>
    <lineage>
        <taxon>Bacteria</taxon>
        <taxon>Pseudomonadati</taxon>
        <taxon>Pseudomonadota</taxon>
        <taxon>Alphaproteobacteria</taxon>
        <taxon>Acetobacterales</taxon>
        <taxon>Roseomonadaceae</taxon>
        <taxon>Falsiroseomonas</taxon>
    </lineage>
</organism>
<evidence type="ECO:0000313" key="1">
    <source>
        <dbReference type="EMBL" id="PWS38533.1"/>
    </source>
</evidence>
<proteinExistence type="predicted"/>
<dbReference type="EMBL" id="QGNA01000001">
    <property type="protein sequence ID" value="PWS38533.1"/>
    <property type="molecule type" value="Genomic_DNA"/>
</dbReference>
<protein>
    <submittedName>
        <fullName evidence="1">Methyltransferase type 11</fullName>
    </submittedName>
</protein>
<dbReference type="Pfam" id="PF13489">
    <property type="entry name" value="Methyltransf_23"/>
    <property type="match status" value="1"/>
</dbReference>
<dbReference type="GO" id="GO:0032259">
    <property type="term" value="P:methylation"/>
    <property type="evidence" value="ECO:0007669"/>
    <property type="project" value="UniProtKB-KW"/>
</dbReference>
<comment type="caution">
    <text evidence="1">The sequence shown here is derived from an EMBL/GenBank/DDBJ whole genome shotgun (WGS) entry which is preliminary data.</text>
</comment>
<gene>
    <name evidence="1" type="ORF">DFH01_04440</name>
</gene>
<keyword evidence="1" id="KW-0489">Methyltransferase</keyword>
<name>A0A317FIU1_9PROT</name>
<dbReference type="SUPFAM" id="SSF53335">
    <property type="entry name" value="S-adenosyl-L-methionine-dependent methyltransferases"/>
    <property type="match status" value="1"/>
</dbReference>
<dbReference type="PANTHER" id="PTHR43861">
    <property type="entry name" value="TRANS-ACONITATE 2-METHYLTRANSFERASE-RELATED"/>
    <property type="match status" value="1"/>
</dbReference>
<dbReference type="Proteomes" id="UP000245765">
    <property type="component" value="Unassembled WGS sequence"/>
</dbReference>
<dbReference type="AlphaFoldDB" id="A0A317FIU1"/>
<dbReference type="GO" id="GO:0008168">
    <property type="term" value="F:methyltransferase activity"/>
    <property type="evidence" value="ECO:0007669"/>
    <property type="project" value="UniProtKB-KW"/>
</dbReference>
<reference evidence="2" key="1">
    <citation type="submission" date="2018-05" db="EMBL/GenBank/DDBJ databases">
        <authorList>
            <person name="Du Z."/>
            <person name="Wang X."/>
        </authorList>
    </citation>
    <scope>NUCLEOTIDE SEQUENCE [LARGE SCALE GENOMIC DNA]</scope>
    <source>
        <strain evidence="2">CQN31</strain>
    </source>
</reference>
<accession>A0A317FIU1</accession>
<keyword evidence="1" id="KW-0808">Transferase</keyword>